<dbReference type="NCBIfam" id="TIGR00093">
    <property type="entry name" value="pseudouridine synthase"/>
    <property type="match status" value="1"/>
</dbReference>
<dbReference type="Gene3D" id="3.10.290.10">
    <property type="entry name" value="RNA-binding S4 domain"/>
    <property type="match status" value="1"/>
</dbReference>
<dbReference type="GO" id="GO:0120159">
    <property type="term" value="F:rRNA pseudouridine synthase activity"/>
    <property type="evidence" value="ECO:0007669"/>
    <property type="project" value="UniProtKB-ARBA"/>
</dbReference>
<accession>A0A841R4Q4</accession>
<proteinExistence type="inferred from homology"/>
<dbReference type="InterPro" id="IPR006145">
    <property type="entry name" value="PsdUridine_synth_RsuA/RluA"/>
</dbReference>
<dbReference type="InterPro" id="IPR042092">
    <property type="entry name" value="PsdUridine_s_RsuA/RluB/E/F_cat"/>
</dbReference>
<dbReference type="InterPro" id="IPR020094">
    <property type="entry name" value="TruA/RsuA/RluB/E/F_N"/>
</dbReference>
<dbReference type="Gene3D" id="3.30.70.1560">
    <property type="entry name" value="Alpha-L RNA-binding motif"/>
    <property type="match status" value="1"/>
</dbReference>
<reference evidence="6 7" key="1">
    <citation type="submission" date="2020-08" db="EMBL/GenBank/DDBJ databases">
        <title>Genomic Encyclopedia of Type Strains, Phase IV (KMG-IV): sequencing the most valuable type-strain genomes for metagenomic binning, comparative biology and taxonomic classification.</title>
        <authorList>
            <person name="Goeker M."/>
        </authorList>
    </citation>
    <scope>NUCLEOTIDE SEQUENCE [LARGE SCALE GENOMIC DNA]</scope>
    <source>
        <strain evidence="6 7">DSM 2461</strain>
    </source>
</reference>
<evidence type="ECO:0000256" key="3">
    <source>
        <dbReference type="PROSITE-ProRule" id="PRU00182"/>
    </source>
</evidence>
<evidence type="ECO:0000259" key="5">
    <source>
        <dbReference type="SMART" id="SM00363"/>
    </source>
</evidence>
<dbReference type="SUPFAM" id="SSF55174">
    <property type="entry name" value="Alpha-L RNA-binding motif"/>
    <property type="match status" value="1"/>
</dbReference>
<dbReference type="AlphaFoldDB" id="A0A841R4Q4"/>
<dbReference type="PROSITE" id="PS01149">
    <property type="entry name" value="PSI_RSU"/>
    <property type="match status" value="1"/>
</dbReference>
<comment type="similarity">
    <text evidence="1 4">Belongs to the pseudouridine synthase RsuA family.</text>
</comment>
<dbReference type="RefSeq" id="WP_184743036.1">
    <property type="nucleotide sequence ID" value="NZ_JACHGJ010000001.1"/>
</dbReference>
<keyword evidence="2 4" id="KW-0413">Isomerase</keyword>
<dbReference type="SUPFAM" id="SSF55120">
    <property type="entry name" value="Pseudouridine synthase"/>
    <property type="match status" value="1"/>
</dbReference>
<evidence type="ECO:0000313" key="6">
    <source>
        <dbReference type="EMBL" id="MBB6478796.1"/>
    </source>
</evidence>
<name>A0A841R4Q4_9SPIO</name>
<comment type="caution">
    <text evidence="6">The sequence shown here is derived from an EMBL/GenBank/DDBJ whole genome shotgun (WGS) entry which is preliminary data.</text>
</comment>
<dbReference type="Pfam" id="PF01479">
    <property type="entry name" value="S4"/>
    <property type="match status" value="1"/>
</dbReference>
<dbReference type="InterPro" id="IPR050343">
    <property type="entry name" value="RsuA_PseudoU_synthase"/>
</dbReference>
<evidence type="ECO:0000313" key="7">
    <source>
        <dbReference type="Proteomes" id="UP000587760"/>
    </source>
</evidence>
<dbReference type="Proteomes" id="UP000587760">
    <property type="component" value="Unassembled WGS sequence"/>
</dbReference>
<keyword evidence="7" id="KW-1185">Reference proteome</keyword>
<keyword evidence="3" id="KW-0694">RNA-binding</keyword>
<evidence type="ECO:0000256" key="4">
    <source>
        <dbReference type="RuleBase" id="RU003887"/>
    </source>
</evidence>
<dbReference type="Gene3D" id="3.30.70.580">
    <property type="entry name" value="Pseudouridine synthase I, catalytic domain, N-terminal subdomain"/>
    <property type="match status" value="1"/>
</dbReference>
<dbReference type="InterPro" id="IPR020103">
    <property type="entry name" value="PsdUridine_synth_cat_dom_sf"/>
</dbReference>
<dbReference type="PANTHER" id="PTHR47683">
    <property type="entry name" value="PSEUDOURIDINE SYNTHASE FAMILY PROTEIN-RELATED"/>
    <property type="match status" value="1"/>
</dbReference>
<evidence type="ECO:0000256" key="1">
    <source>
        <dbReference type="ARBA" id="ARBA00008348"/>
    </source>
</evidence>
<dbReference type="Pfam" id="PF00849">
    <property type="entry name" value="PseudoU_synth_2"/>
    <property type="match status" value="1"/>
</dbReference>
<evidence type="ECO:0000256" key="2">
    <source>
        <dbReference type="ARBA" id="ARBA00023235"/>
    </source>
</evidence>
<dbReference type="FunFam" id="3.10.290.10:FF:000003">
    <property type="entry name" value="Pseudouridine synthase"/>
    <property type="match status" value="1"/>
</dbReference>
<dbReference type="EMBL" id="JACHGJ010000001">
    <property type="protein sequence ID" value="MBB6478796.1"/>
    <property type="molecule type" value="Genomic_DNA"/>
</dbReference>
<gene>
    <name evidence="6" type="ORF">HNR50_000429</name>
</gene>
<dbReference type="GO" id="GO:0003723">
    <property type="term" value="F:RNA binding"/>
    <property type="evidence" value="ECO:0007669"/>
    <property type="project" value="UniProtKB-KW"/>
</dbReference>
<dbReference type="InterPro" id="IPR036986">
    <property type="entry name" value="S4_RNA-bd_sf"/>
</dbReference>
<dbReference type="EC" id="5.4.99.-" evidence="4"/>
<sequence length="254" mass="29012">MDNEKVRLQLYMARCGVASRRKCEEIISQGRVSVNGSVVIQPGTKVDDDDRVTMDGRLIKPTRKNIYIALHKPSKFLCSNEDPDGRSLAIDLISPVIKQRLFNVGRLDYLTSGLIFFTNDGDFAKKMTHPSSHVEKEYVVTTKKEIPEELMENFKKGIYVGGEFFKMKSYKLNGTNSVNIVLEEGKNRELRKVFQSQNINVKKVHRIRIGNVKLTGINSGHFRHLSEREIKSLLRDSSSKNGKYNNKGNRHNIK</sequence>
<dbReference type="InterPro" id="IPR000748">
    <property type="entry name" value="PsdUridine_synth_RsuA/RluB/E/F"/>
</dbReference>
<feature type="domain" description="RNA-binding S4" evidence="5">
    <location>
        <begin position="6"/>
        <end position="63"/>
    </location>
</feature>
<dbReference type="GO" id="GO:0000455">
    <property type="term" value="P:enzyme-directed rRNA pseudouridine synthesis"/>
    <property type="evidence" value="ECO:0007669"/>
    <property type="project" value="UniProtKB-ARBA"/>
</dbReference>
<organism evidence="6 7">
    <name type="scientific">Spirochaeta isovalerica</name>
    <dbReference type="NCBI Taxonomy" id="150"/>
    <lineage>
        <taxon>Bacteria</taxon>
        <taxon>Pseudomonadati</taxon>
        <taxon>Spirochaetota</taxon>
        <taxon>Spirochaetia</taxon>
        <taxon>Spirochaetales</taxon>
        <taxon>Spirochaetaceae</taxon>
        <taxon>Spirochaeta</taxon>
    </lineage>
</organism>
<dbReference type="InterPro" id="IPR018496">
    <property type="entry name" value="PsdUridine_synth_RsuA/RluB_CS"/>
</dbReference>
<dbReference type="PROSITE" id="PS50889">
    <property type="entry name" value="S4"/>
    <property type="match status" value="1"/>
</dbReference>
<dbReference type="PANTHER" id="PTHR47683:SF2">
    <property type="entry name" value="RNA-BINDING S4 DOMAIN-CONTAINING PROTEIN"/>
    <property type="match status" value="1"/>
</dbReference>
<dbReference type="SMART" id="SM00363">
    <property type="entry name" value="S4"/>
    <property type="match status" value="1"/>
</dbReference>
<protein>
    <recommendedName>
        <fullName evidence="4">Pseudouridine synthase</fullName>
        <ecNumber evidence="4">5.4.99.-</ecNumber>
    </recommendedName>
</protein>
<dbReference type="InterPro" id="IPR002942">
    <property type="entry name" value="S4_RNA-bd"/>
</dbReference>
<dbReference type="CDD" id="cd00165">
    <property type="entry name" value="S4"/>
    <property type="match status" value="1"/>
</dbReference>